<protein>
    <submittedName>
        <fullName evidence="1">Uncharacterized protein</fullName>
    </submittedName>
</protein>
<sequence>MTLLDNRKLKFICVCAYLHNEILILERAERENTGIKVLDDKDEFLKNTIMSIKSIIEENRFTYEDIKILYKFFPQVKRFYDLIGKTISNHIKIGAEWLPGLVILSVLQEFTLRGYKHFEYIPFTDAIDKFIVEKKINSSRYLKIAGDIYESVVSYEYKRPKKNKRKKR</sequence>
<name>A0A4Q0Y0M8_9BACT</name>
<dbReference type="AlphaFoldDB" id="A0A4Q0Y0M8"/>
<comment type="caution">
    <text evidence="1">The sequence shown here is derived from an EMBL/GenBank/DDBJ whole genome shotgun (WGS) entry which is preliminary data.</text>
</comment>
<dbReference type="RefSeq" id="WP_129081636.1">
    <property type="nucleotide sequence ID" value="NZ_CP041070.1"/>
</dbReference>
<evidence type="ECO:0000313" key="1">
    <source>
        <dbReference type="EMBL" id="RXJ63590.1"/>
    </source>
</evidence>
<evidence type="ECO:0000313" key="2">
    <source>
        <dbReference type="Proteomes" id="UP000290191"/>
    </source>
</evidence>
<gene>
    <name evidence="1" type="ORF">CRV06_05200</name>
</gene>
<organism evidence="1 2">
    <name type="scientific">Halarcobacter anaerophilus</name>
    <dbReference type="NCBI Taxonomy" id="877500"/>
    <lineage>
        <taxon>Bacteria</taxon>
        <taxon>Pseudomonadati</taxon>
        <taxon>Campylobacterota</taxon>
        <taxon>Epsilonproteobacteria</taxon>
        <taxon>Campylobacterales</taxon>
        <taxon>Arcobacteraceae</taxon>
        <taxon>Halarcobacter</taxon>
    </lineage>
</organism>
<accession>A0A4Q0Y0M8</accession>
<dbReference type="EMBL" id="PDKO01000003">
    <property type="protein sequence ID" value="RXJ63590.1"/>
    <property type="molecule type" value="Genomic_DNA"/>
</dbReference>
<dbReference type="Proteomes" id="UP000290191">
    <property type="component" value="Unassembled WGS sequence"/>
</dbReference>
<reference evidence="1 2" key="1">
    <citation type="submission" date="2017-10" db="EMBL/GenBank/DDBJ databases">
        <title>Genomics of the genus Arcobacter.</title>
        <authorList>
            <person name="Perez-Cataluna A."/>
            <person name="Figueras M.J."/>
        </authorList>
    </citation>
    <scope>NUCLEOTIDE SEQUENCE [LARGE SCALE GENOMIC DNA]</scope>
    <source>
        <strain evidence="1 2">DSM 24636</strain>
    </source>
</reference>
<keyword evidence="2" id="KW-1185">Reference proteome</keyword>
<proteinExistence type="predicted"/>